<reference evidence="1 2" key="1">
    <citation type="journal article" date="2015" name="Genome Announc.">
        <title>Complete Genome Sequence of the Novel Leech Symbiont Mucinivorans hirudinis M3T.</title>
        <authorList>
            <person name="Nelson M.C."/>
            <person name="Bomar L."/>
            <person name="Graf J."/>
        </authorList>
    </citation>
    <scope>NUCLEOTIDE SEQUENCE [LARGE SCALE GENOMIC DNA]</scope>
    <source>
        <strain evidence="2">M3</strain>
    </source>
</reference>
<dbReference type="Proteomes" id="UP000027616">
    <property type="component" value="Chromosome I"/>
</dbReference>
<dbReference type="eggNOG" id="ENOG502ZIR1">
    <property type="taxonomic scope" value="Bacteria"/>
</dbReference>
<evidence type="ECO:0000313" key="2">
    <source>
        <dbReference type="Proteomes" id="UP000027616"/>
    </source>
</evidence>
<accession>A0A060R5S3</accession>
<dbReference type="OrthoDB" id="1073966at2"/>
<dbReference type="EMBL" id="HG934468">
    <property type="protein sequence ID" value="CDN30241.1"/>
    <property type="molecule type" value="Genomic_DNA"/>
</dbReference>
<dbReference type="KEGG" id="rbc:BN938_0134"/>
<evidence type="ECO:0000313" key="1">
    <source>
        <dbReference type="EMBL" id="CDN30241.1"/>
    </source>
</evidence>
<gene>
    <name evidence="1" type="ORF">BN938_0134</name>
</gene>
<proteinExistence type="predicted"/>
<keyword evidence="2" id="KW-1185">Reference proteome</keyword>
<protein>
    <submittedName>
        <fullName evidence="1">Uncharacterized protein</fullName>
    </submittedName>
</protein>
<dbReference type="AlphaFoldDB" id="A0A060R5S3"/>
<name>A0A060R5S3_9BACT</name>
<organism evidence="1 2">
    <name type="scientific">Mucinivorans hirudinis</name>
    <dbReference type="NCBI Taxonomy" id="1433126"/>
    <lineage>
        <taxon>Bacteria</taxon>
        <taxon>Pseudomonadati</taxon>
        <taxon>Bacteroidota</taxon>
        <taxon>Bacteroidia</taxon>
        <taxon>Bacteroidales</taxon>
        <taxon>Rikenellaceae</taxon>
        <taxon>Mucinivorans</taxon>
    </lineage>
</organism>
<sequence>MKIYHVANLETGYREEFYSLAAAKKAMRENNATGSITKVYSNGDWIPCGEITLSGTNKTFIANSGQTTKSYK</sequence>
<dbReference type="STRING" id="1433126.BN938_0134"/>
<dbReference type="HOGENOM" id="CLU_2647163_0_0_10"/>